<evidence type="ECO:0000313" key="6">
    <source>
        <dbReference type="EMBL" id="RBP75080.1"/>
    </source>
</evidence>
<reference evidence="7 8" key="1">
    <citation type="submission" date="2018-07" db="EMBL/GenBank/DDBJ databases">
        <title>Freshwater and sediment microbial communities from various areas in North America, analyzing microbe dynamics in response to fracking.</title>
        <authorList>
            <person name="Lamendella R."/>
        </authorList>
    </citation>
    <scope>NUCLEOTIDE SEQUENCE [LARGE SCALE GENOMIC DNA]</scope>
    <source>
        <strain evidence="7 8">114E</strain>
        <strain evidence="6 9">114E_o</strain>
    </source>
</reference>
<dbReference type="InterPro" id="IPR003018">
    <property type="entry name" value="GAF"/>
</dbReference>
<dbReference type="GO" id="GO:0005886">
    <property type="term" value="C:plasma membrane"/>
    <property type="evidence" value="ECO:0007669"/>
    <property type="project" value="TreeGrafter"/>
</dbReference>
<dbReference type="EMBL" id="QNSA01000004">
    <property type="protein sequence ID" value="RBP75080.1"/>
    <property type="molecule type" value="Genomic_DNA"/>
</dbReference>
<protein>
    <recommendedName>
        <fullName evidence="2">diguanylate cyclase</fullName>
        <ecNumber evidence="2">2.7.7.65</ecNumber>
    </recommendedName>
</protein>
<dbReference type="SMART" id="SM00267">
    <property type="entry name" value="GGDEF"/>
    <property type="match status" value="1"/>
</dbReference>
<dbReference type="PROSITE" id="PS50887">
    <property type="entry name" value="GGDEF"/>
    <property type="match status" value="1"/>
</dbReference>
<dbReference type="Pfam" id="PF08447">
    <property type="entry name" value="PAS_3"/>
    <property type="match status" value="1"/>
</dbReference>
<dbReference type="InterPro" id="IPR035965">
    <property type="entry name" value="PAS-like_dom_sf"/>
</dbReference>
<dbReference type="Gene3D" id="3.30.450.20">
    <property type="entry name" value="PAS domain"/>
    <property type="match status" value="1"/>
</dbReference>
<gene>
    <name evidence="7" type="ORF">DET51_104229</name>
    <name evidence="6" type="ORF">DET64_104229</name>
</gene>
<dbReference type="InterPro" id="IPR050469">
    <property type="entry name" value="Diguanylate_Cyclase"/>
</dbReference>
<dbReference type="GO" id="GO:0043709">
    <property type="term" value="P:cell adhesion involved in single-species biofilm formation"/>
    <property type="evidence" value="ECO:0007669"/>
    <property type="project" value="TreeGrafter"/>
</dbReference>
<organism evidence="7 8">
    <name type="scientific">Marinobacter nauticus</name>
    <name type="common">Marinobacter hydrocarbonoclasticus</name>
    <name type="synonym">Marinobacter aquaeolei</name>
    <dbReference type="NCBI Taxonomy" id="2743"/>
    <lineage>
        <taxon>Bacteria</taxon>
        <taxon>Pseudomonadati</taxon>
        <taxon>Pseudomonadota</taxon>
        <taxon>Gammaproteobacteria</taxon>
        <taxon>Pseudomonadales</taxon>
        <taxon>Marinobacteraceae</taxon>
        <taxon>Marinobacter</taxon>
    </lineage>
</organism>
<dbReference type="AlphaFoldDB" id="A0A368V9E4"/>
<dbReference type="Pfam" id="PF01590">
    <property type="entry name" value="GAF"/>
    <property type="match status" value="1"/>
</dbReference>
<dbReference type="EC" id="2.7.7.65" evidence="2"/>
<dbReference type="SUPFAM" id="SSF55785">
    <property type="entry name" value="PYP-like sensor domain (PAS domain)"/>
    <property type="match status" value="1"/>
</dbReference>
<evidence type="ECO:0000259" key="4">
    <source>
        <dbReference type="PROSITE" id="PS50112"/>
    </source>
</evidence>
<dbReference type="GO" id="GO:0052621">
    <property type="term" value="F:diguanylate cyclase activity"/>
    <property type="evidence" value="ECO:0007669"/>
    <property type="project" value="UniProtKB-EC"/>
</dbReference>
<dbReference type="EMBL" id="QPJB01000004">
    <property type="protein sequence ID" value="RCW35611.1"/>
    <property type="molecule type" value="Genomic_DNA"/>
</dbReference>
<dbReference type="InterPro" id="IPR000160">
    <property type="entry name" value="GGDEF_dom"/>
</dbReference>
<proteinExistence type="predicted"/>
<dbReference type="RefSeq" id="WP_022993392.1">
    <property type="nucleotide sequence ID" value="NZ_QNSA01000004.1"/>
</dbReference>
<accession>A0A368V9E4</accession>
<dbReference type="PANTHER" id="PTHR45138">
    <property type="entry name" value="REGULATORY COMPONENTS OF SENSORY TRANSDUCTION SYSTEM"/>
    <property type="match status" value="1"/>
</dbReference>
<evidence type="ECO:0000256" key="2">
    <source>
        <dbReference type="ARBA" id="ARBA00012528"/>
    </source>
</evidence>
<dbReference type="InterPro" id="IPR013655">
    <property type="entry name" value="PAS_fold_3"/>
</dbReference>
<dbReference type="CDD" id="cd01949">
    <property type="entry name" value="GGDEF"/>
    <property type="match status" value="1"/>
</dbReference>
<dbReference type="Proteomes" id="UP000253065">
    <property type="component" value="Unassembled WGS sequence"/>
</dbReference>
<dbReference type="PROSITE" id="PS50112">
    <property type="entry name" value="PAS"/>
    <property type="match status" value="1"/>
</dbReference>
<dbReference type="Gene3D" id="3.30.70.270">
    <property type="match status" value="1"/>
</dbReference>
<dbReference type="Pfam" id="PF00990">
    <property type="entry name" value="GGDEF"/>
    <property type="match status" value="1"/>
</dbReference>
<dbReference type="SUPFAM" id="SSF55781">
    <property type="entry name" value="GAF domain-like"/>
    <property type="match status" value="1"/>
</dbReference>
<comment type="cofactor">
    <cofactor evidence="1">
        <name>Mg(2+)</name>
        <dbReference type="ChEBI" id="CHEBI:18420"/>
    </cofactor>
</comment>
<name>A0A368V9E4_MARNT</name>
<evidence type="ECO:0000256" key="3">
    <source>
        <dbReference type="ARBA" id="ARBA00034247"/>
    </source>
</evidence>
<dbReference type="InterPro" id="IPR029787">
    <property type="entry name" value="Nucleotide_cyclase"/>
</dbReference>
<sequence length="504" mass="57225">MASQPDDEQPEGLSARFFQKLASGVPGVLFTYWLSADHQSHRYPYVSDQVKELFGVEPQKLRENADSVFRVIHPDDAAGVGESILHSVRTLQPWCYRARLRMKNGEYQWYEAHSVPERQPDGSTLWYGQFHNIQHYKELEQHLRDSEAEFSFQAGFQKLIARLSSEFIHLGFGSIDDCIDELLRSIGAFFSVDRAYVYAFSPDLATMTNTHEWCAPGVPSLMADQQAVPIDDFRWWQQQIRLMESQSQVVFIEDTADLPPDAENERALLEQQGVSSMFCVPVRIRGQVMGFFGVDSLSRRSWRRDMADLLIIVSGLLSGALERNRLEEDLLNQSIRDPLTGLHNRRYLMPRLDEILAASNRHGDRFCLAMFDIDHFKRINDNLGHLAGDQVLMRFTDVLLAHTRTTDVVSRFGGEEFLVVFTGVTERDVQTLVMRIMEAVREEEWLVDGKALTVTVSAGAVCVSELTDEPATPEALIARADDRLYQAKDGGRDCLVDASGLSRI</sequence>
<dbReference type="FunFam" id="3.30.70.270:FF:000001">
    <property type="entry name" value="Diguanylate cyclase domain protein"/>
    <property type="match status" value="1"/>
</dbReference>
<comment type="catalytic activity">
    <reaction evidence="3">
        <text>2 GTP = 3',3'-c-di-GMP + 2 diphosphate</text>
        <dbReference type="Rhea" id="RHEA:24898"/>
        <dbReference type="ChEBI" id="CHEBI:33019"/>
        <dbReference type="ChEBI" id="CHEBI:37565"/>
        <dbReference type="ChEBI" id="CHEBI:58805"/>
        <dbReference type="EC" id="2.7.7.65"/>
    </reaction>
</comment>
<evidence type="ECO:0000259" key="5">
    <source>
        <dbReference type="PROSITE" id="PS50887"/>
    </source>
</evidence>
<dbReference type="NCBIfam" id="TIGR00254">
    <property type="entry name" value="GGDEF"/>
    <property type="match status" value="1"/>
</dbReference>
<keyword evidence="9" id="KW-1185">Reference proteome</keyword>
<evidence type="ECO:0000256" key="1">
    <source>
        <dbReference type="ARBA" id="ARBA00001946"/>
    </source>
</evidence>
<dbReference type="InterPro" id="IPR029016">
    <property type="entry name" value="GAF-like_dom_sf"/>
</dbReference>
<dbReference type="SMART" id="SM00065">
    <property type="entry name" value="GAF"/>
    <property type="match status" value="1"/>
</dbReference>
<evidence type="ECO:0000313" key="8">
    <source>
        <dbReference type="Proteomes" id="UP000252795"/>
    </source>
</evidence>
<feature type="domain" description="GGDEF" evidence="5">
    <location>
        <begin position="364"/>
        <end position="500"/>
    </location>
</feature>
<dbReference type="InterPro" id="IPR043128">
    <property type="entry name" value="Rev_trsase/Diguanyl_cyclase"/>
</dbReference>
<comment type="caution">
    <text evidence="7">The sequence shown here is derived from an EMBL/GenBank/DDBJ whole genome shotgun (WGS) entry which is preliminary data.</text>
</comment>
<dbReference type="Proteomes" id="UP000252795">
    <property type="component" value="Unassembled WGS sequence"/>
</dbReference>
<dbReference type="CDD" id="cd00130">
    <property type="entry name" value="PAS"/>
    <property type="match status" value="1"/>
</dbReference>
<evidence type="ECO:0000313" key="7">
    <source>
        <dbReference type="EMBL" id="RCW35611.1"/>
    </source>
</evidence>
<dbReference type="Gene3D" id="3.30.450.40">
    <property type="match status" value="1"/>
</dbReference>
<dbReference type="GO" id="GO:1902201">
    <property type="term" value="P:negative regulation of bacterial-type flagellum-dependent cell motility"/>
    <property type="evidence" value="ECO:0007669"/>
    <property type="project" value="TreeGrafter"/>
</dbReference>
<dbReference type="PANTHER" id="PTHR45138:SF9">
    <property type="entry name" value="DIGUANYLATE CYCLASE DGCM-RELATED"/>
    <property type="match status" value="1"/>
</dbReference>
<evidence type="ECO:0000313" key="9">
    <source>
        <dbReference type="Proteomes" id="UP000253065"/>
    </source>
</evidence>
<dbReference type="SUPFAM" id="SSF55073">
    <property type="entry name" value="Nucleotide cyclase"/>
    <property type="match status" value="1"/>
</dbReference>
<feature type="domain" description="PAS" evidence="4">
    <location>
        <begin position="45"/>
        <end position="91"/>
    </location>
</feature>
<dbReference type="InterPro" id="IPR000014">
    <property type="entry name" value="PAS"/>
</dbReference>